<name>A0AAV5UQ63_9BILA</name>
<proteinExistence type="predicted"/>
<organism evidence="1 2">
    <name type="scientific">Pristionchus entomophagus</name>
    <dbReference type="NCBI Taxonomy" id="358040"/>
    <lineage>
        <taxon>Eukaryota</taxon>
        <taxon>Metazoa</taxon>
        <taxon>Ecdysozoa</taxon>
        <taxon>Nematoda</taxon>
        <taxon>Chromadorea</taxon>
        <taxon>Rhabditida</taxon>
        <taxon>Rhabditina</taxon>
        <taxon>Diplogasteromorpha</taxon>
        <taxon>Diplogasteroidea</taxon>
        <taxon>Neodiplogasteridae</taxon>
        <taxon>Pristionchus</taxon>
    </lineage>
</organism>
<dbReference type="AlphaFoldDB" id="A0AAV5UQ63"/>
<accession>A0AAV5UQ63</accession>
<evidence type="ECO:0008006" key="3">
    <source>
        <dbReference type="Google" id="ProtNLM"/>
    </source>
</evidence>
<gene>
    <name evidence="1" type="ORF">PENTCL1PPCAC_30154</name>
</gene>
<evidence type="ECO:0000313" key="2">
    <source>
        <dbReference type="Proteomes" id="UP001432027"/>
    </source>
</evidence>
<sequence>KNVFWRSSHGHLRNRSHLGRSGELPQSCLRHRRETRRKQVRGRHWRWGWVFVVLRPNHLRLGRCCARGETAEYRRDQGWK</sequence>
<keyword evidence="2" id="KW-1185">Reference proteome</keyword>
<reference evidence="1" key="1">
    <citation type="submission" date="2023-10" db="EMBL/GenBank/DDBJ databases">
        <title>Genome assembly of Pristionchus species.</title>
        <authorList>
            <person name="Yoshida K."/>
            <person name="Sommer R.J."/>
        </authorList>
    </citation>
    <scope>NUCLEOTIDE SEQUENCE</scope>
    <source>
        <strain evidence="1">RS0144</strain>
    </source>
</reference>
<protein>
    <recommendedName>
        <fullName evidence="3">Ribosomal protein</fullName>
    </recommendedName>
</protein>
<evidence type="ECO:0000313" key="1">
    <source>
        <dbReference type="EMBL" id="GMT07980.1"/>
    </source>
</evidence>
<feature type="non-terminal residue" evidence="1">
    <location>
        <position position="80"/>
    </location>
</feature>
<comment type="caution">
    <text evidence="1">The sequence shown here is derived from an EMBL/GenBank/DDBJ whole genome shotgun (WGS) entry which is preliminary data.</text>
</comment>
<dbReference type="Proteomes" id="UP001432027">
    <property type="component" value="Unassembled WGS sequence"/>
</dbReference>
<feature type="non-terminal residue" evidence="1">
    <location>
        <position position="1"/>
    </location>
</feature>
<dbReference type="EMBL" id="BTSX01000006">
    <property type="protein sequence ID" value="GMT07980.1"/>
    <property type="molecule type" value="Genomic_DNA"/>
</dbReference>